<dbReference type="PANTHER" id="PTHR43056:SF10">
    <property type="entry name" value="COCE_NOND FAMILY, PUTATIVE (AFU_ORTHOLOGUE AFUA_7G00600)-RELATED"/>
    <property type="match status" value="1"/>
</dbReference>
<protein>
    <submittedName>
        <fullName evidence="4">CocE/NonD family hydrolase</fullName>
    </submittedName>
</protein>
<dbReference type="SUPFAM" id="SSF53474">
    <property type="entry name" value="alpha/beta-Hydrolases"/>
    <property type="match status" value="1"/>
</dbReference>
<proteinExistence type="predicted"/>
<evidence type="ECO:0000256" key="2">
    <source>
        <dbReference type="SAM" id="SignalP"/>
    </source>
</evidence>
<dbReference type="Gene3D" id="3.40.50.1820">
    <property type="entry name" value="alpha/beta hydrolase"/>
    <property type="match status" value="1"/>
</dbReference>
<dbReference type="RefSeq" id="WP_404634924.1">
    <property type="nucleotide sequence ID" value="NZ_JADIKM010000004.1"/>
</dbReference>
<keyword evidence="2" id="KW-0732">Signal</keyword>
<dbReference type="Proteomes" id="UP001620460">
    <property type="component" value="Unassembled WGS sequence"/>
</dbReference>
<dbReference type="InterPro" id="IPR005674">
    <property type="entry name" value="CocE/Ser_esterase"/>
</dbReference>
<evidence type="ECO:0000259" key="3">
    <source>
        <dbReference type="SMART" id="SM00939"/>
    </source>
</evidence>
<comment type="caution">
    <text evidence="4">The sequence shown here is derived from an EMBL/GenBank/DDBJ whole genome shotgun (WGS) entry which is preliminary data.</text>
</comment>
<dbReference type="Pfam" id="PF08530">
    <property type="entry name" value="PepX_C"/>
    <property type="match status" value="1"/>
</dbReference>
<evidence type="ECO:0000313" key="4">
    <source>
        <dbReference type="EMBL" id="MFK2905410.1"/>
    </source>
</evidence>
<dbReference type="EMBL" id="JADIKM010000004">
    <property type="protein sequence ID" value="MFK2905410.1"/>
    <property type="molecule type" value="Genomic_DNA"/>
</dbReference>
<sequence length="648" mass="71918">MPAVATALLAFSAGAFARQDAAPKYPDYPSETPASFTPVNADADFERRVVMIPMRDGVKLHTVILVPKNLNGDHAKHAGIVLTRTPYDADALTTHSQSGNFAANLEGYDNPADVIVEDGYIRVVQDVRGKYHSEGDYVMNRPVHGPLNPTPVDDATDTYDTIDWLVKHVPESNGKVGTLGISYDGFEPLMALIHPHPALKVSVPMNPMVDGWMGDDWFHNGAFRQQNLPYIYEQTATRDNSAKWWSNVQDDYDLYLRAGSAGELARQHGMQQLGFWQKMLDHTEYDAFWQDQAVDKLLAKEPLKVPVMLVHSLWDQEDSYGAIAVYKAIKPKDTTGTMVKLVMGPWHHGQEIEDASSLGALKFGSDTGRYFREQVLRPFLAQYLKDGAPKADVAPVTAFQTGTNRWERLSNWPAGCGGSCKVKPTPLYLDAGMKLGFENADDGDSDAYVSDPAHPVPFRARPIQPVGYDAGQTWSQWLVDDQREASGRTDVLTYTSDVLTSPLTIAGQPQVHLTASTTGTDSDWVVKLIDVYPDMVGNQPEMGGYQLAVAMDILRGRYRQGFTESRPIEPNKPLPYTFALPTTNHVFLPGHRIMVQVQSSWFPLYDRNPQTFVPNIMLAKPEDFQKATQKVFHSSYLELPVVASGKGS</sequence>
<dbReference type="Gene3D" id="2.60.120.260">
    <property type="entry name" value="Galactose-binding domain-like"/>
    <property type="match status" value="1"/>
</dbReference>
<dbReference type="InterPro" id="IPR000383">
    <property type="entry name" value="Xaa-Pro-like_dom"/>
</dbReference>
<dbReference type="SUPFAM" id="SSF49785">
    <property type="entry name" value="Galactose-binding domain-like"/>
    <property type="match status" value="1"/>
</dbReference>
<gene>
    <name evidence="4" type="ORF">ISP17_15710</name>
</gene>
<feature type="chain" id="PRO_5045774060" evidence="2">
    <location>
        <begin position="18"/>
        <end position="648"/>
    </location>
</feature>
<dbReference type="InterPro" id="IPR013736">
    <property type="entry name" value="Xaa-Pro_dipept_C"/>
</dbReference>
<dbReference type="NCBIfam" id="TIGR00976">
    <property type="entry name" value="CocE_NonD"/>
    <property type="match status" value="1"/>
</dbReference>
<organism evidence="4 5">
    <name type="scientific">Dyella ginsengisoli</name>
    <dbReference type="NCBI Taxonomy" id="363848"/>
    <lineage>
        <taxon>Bacteria</taxon>
        <taxon>Pseudomonadati</taxon>
        <taxon>Pseudomonadota</taxon>
        <taxon>Gammaproteobacteria</taxon>
        <taxon>Lysobacterales</taxon>
        <taxon>Rhodanobacteraceae</taxon>
        <taxon>Dyella</taxon>
    </lineage>
</organism>
<keyword evidence="1 4" id="KW-0378">Hydrolase</keyword>
<accession>A0ABW8JYR4</accession>
<dbReference type="Pfam" id="PF02129">
    <property type="entry name" value="Peptidase_S15"/>
    <property type="match status" value="1"/>
</dbReference>
<dbReference type="InterPro" id="IPR029058">
    <property type="entry name" value="AB_hydrolase_fold"/>
</dbReference>
<dbReference type="InterPro" id="IPR050585">
    <property type="entry name" value="Xaa-Pro_dipeptidyl-ppase/CocE"/>
</dbReference>
<evidence type="ECO:0000256" key="1">
    <source>
        <dbReference type="ARBA" id="ARBA00022801"/>
    </source>
</evidence>
<dbReference type="SMART" id="SM00939">
    <property type="entry name" value="PepX_C"/>
    <property type="match status" value="1"/>
</dbReference>
<dbReference type="PANTHER" id="PTHR43056">
    <property type="entry name" value="PEPTIDASE S9 PROLYL OLIGOPEPTIDASE"/>
    <property type="match status" value="1"/>
</dbReference>
<feature type="signal peptide" evidence="2">
    <location>
        <begin position="1"/>
        <end position="17"/>
    </location>
</feature>
<dbReference type="InterPro" id="IPR008979">
    <property type="entry name" value="Galactose-bd-like_sf"/>
</dbReference>
<reference evidence="4 5" key="1">
    <citation type="submission" date="2020-10" db="EMBL/GenBank/DDBJ databases">
        <title>Phylogeny of dyella-like bacteria.</title>
        <authorList>
            <person name="Fu J."/>
        </authorList>
    </citation>
    <scope>NUCLEOTIDE SEQUENCE [LARGE SCALE GENOMIC DNA]</scope>
    <source>
        <strain evidence="4 5">Gsoil3046</strain>
    </source>
</reference>
<feature type="domain" description="Xaa-Pro dipeptidyl-peptidase C-terminal" evidence="3">
    <location>
        <begin position="377"/>
        <end position="638"/>
    </location>
</feature>
<keyword evidence="5" id="KW-1185">Reference proteome</keyword>
<dbReference type="Gene3D" id="1.10.3020.10">
    <property type="entry name" value="alpha-amino acid ester hydrolase ( Helical cap domain)"/>
    <property type="match status" value="1"/>
</dbReference>
<evidence type="ECO:0000313" key="5">
    <source>
        <dbReference type="Proteomes" id="UP001620460"/>
    </source>
</evidence>
<dbReference type="GO" id="GO:0016787">
    <property type="term" value="F:hydrolase activity"/>
    <property type="evidence" value="ECO:0007669"/>
    <property type="project" value="UniProtKB-KW"/>
</dbReference>
<name>A0ABW8JYR4_9GAMM</name>